<sequence length="100" mass="9956">MPPAARVLDQTSHGTPLTGSPGSPTVLIGGKPAWRALADMHTCPLVLPPPAATPHVGGVVTLGSTTVLINNLPAARQGDVIPEAGPPNTIAMGCPTVIIG</sequence>
<protein>
    <submittedName>
        <fullName evidence="2">PAAR domain-containing protein</fullName>
    </submittedName>
</protein>
<dbReference type="Proteomes" id="UP001595921">
    <property type="component" value="Unassembled WGS sequence"/>
</dbReference>
<dbReference type="RefSeq" id="WP_267620953.1">
    <property type="nucleotide sequence ID" value="NZ_JAODIW010000005.1"/>
</dbReference>
<evidence type="ECO:0000313" key="3">
    <source>
        <dbReference type="Proteomes" id="UP001595921"/>
    </source>
</evidence>
<name>A0ABD5PIG8_9EURY</name>
<keyword evidence="3" id="KW-1185">Reference proteome</keyword>
<proteinExistence type="predicted"/>
<feature type="compositionally biased region" description="Polar residues" evidence="1">
    <location>
        <begin position="9"/>
        <end position="23"/>
    </location>
</feature>
<dbReference type="EMBL" id="JBHSDS010000017">
    <property type="protein sequence ID" value="MFC4360600.1"/>
    <property type="molecule type" value="Genomic_DNA"/>
</dbReference>
<accession>A0ABD5PIG8</accession>
<feature type="region of interest" description="Disordered" evidence="1">
    <location>
        <begin position="1"/>
        <end position="25"/>
    </location>
</feature>
<dbReference type="Pfam" id="PF05488">
    <property type="entry name" value="PAAR_motif"/>
    <property type="match status" value="2"/>
</dbReference>
<comment type="caution">
    <text evidence="2">The sequence shown here is derived from an EMBL/GenBank/DDBJ whole genome shotgun (WGS) entry which is preliminary data.</text>
</comment>
<evidence type="ECO:0000256" key="1">
    <source>
        <dbReference type="SAM" id="MobiDB-lite"/>
    </source>
</evidence>
<reference evidence="2 3" key="1">
    <citation type="journal article" date="2019" name="Int. J. Syst. Evol. Microbiol.">
        <title>The Global Catalogue of Microorganisms (GCM) 10K type strain sequencing project: providing services to taxonomists for standard genome sequencing and annotation.</title>
        <authorList>
            <consortium name="The Broad Institute Genomics Platform"/>
            <consortium name="The Broad Institute Genome Sequencing Center for Infectious Disease"/>
            <person name="Wu L."/>
            <person name="Ma J."/>
        </authorList>
    </citation>
    <scope>NUCLEOTIDE SEQUENCE [LARGE SCALE GENOMIC DNA]</scope>
    <source>
        <strain evidence="2 3">CGMCC 1.12553</strain>
    </source>
</reference>
<organism evidence="2 3">
    <name type="scientific">Halobium salinum</name>
    <dbReference type="NCBI Taxonomy" id="1364940"/>
    <lineage>
        <taxon>Archaea</taxon>
        <taxon>Methanobacteriati</taxon>
        <taxon>Methanobacteriota</taxon>
        <taxon>Stenosarchaea group</taxon>
        <taxon>Halobacteria</taxon>
        <taxon>Halobacteriales</taxon>
        <taxon>Haloferacaceae</taxon>
        <taxon>Halobium</taxon>
    </lineage>
</organism>
<dbReference type="InterPro" id="IPR008727">
    <property type="entry name" value="PAAR_motif"/>
</dbReference>
<dbReference type="AlphaFoldDB" id="A0ABD5PIG8"/>
<dbReference type="CDD" id="cd14741">
    <property type="entry name" value="PAAR_5"/>
    <property type="match status" value="1"/>
</dbReference>
<evidence type="ECO:0000313" key="2">
    <source>
        <dbReference type="EMBL" id="MFC4360600.1"/>
    </source>
</evidence>
<gene>
    <name evidence="2" type="ORF">ACFO0N_21865</name>
</gene>
<dbReference type="Gene3D" id="2.60.200.60">
    <property type="match status" value="1"/>
</dbReference>